<feature type="active site" description="Phosphoserine intermediate" evidence="7">
    <location>
        <position position="96"/>
    </location>
</feature>
<dbReference type="PRINTS" id="PR00113">
    <property type="entry name" value="ALKPHPHTASE"/>
</dbReference>
<dbReference type="EMBL" id="PDEM01000007">
    <property type="protein sequence ID" value="PHZ86533.1"/>
    <property type="molecule type" value="Genomic_DNA"/>
</dbReference>
<dbReference type="SMART" id="SM00098">
    <property type="entry name" value="alkPPc"/>
    <property type="match status" value="1"/>
</dbReference>
<dbReference type="RefSeq" id="WP_099470910.1">
    <property type="nucleotide sequence ID" value="NZ_CP041025.1"/>
</dbReference>
<keyword evidence="3 8" id="KW-0479">Metal-binding</keyword>
<feature type="binding site" evidence="8">
    <location>
        <position position="46"/>
    </location>
    <ligand>
        <name>Mg(2+)</name>
        <dbReference type="ChEBI" id="CHEBI:18420"/>
    </ligand>
</feature>
<evidence type="ECO:0000256" key="6">
    <source>
        <dbReference type="ARBA" id="ARBA00022842"/>
    </source>
</evidence>
<evidence type="ECO:0000256" key="4">
    <source>
        <dbReference type="ARBA" id="ARBA00022801"/>
    </source>
</evidence>
<organism evidence="11 12">
    <name type="scientific">Paremcibacter congregatus</name>
    <dbReference type="NCBI Taxonomy" id="2043170"/>
    <lineage>
        <taxon>Bacteria</taxon>
        <taxon>Pseudomonadati</taxon>
        <taxon>Pseudomonadota</taxon>
        <taxon>Alphaproteobacteria</taxon>
        <taxon>Emcibacterales</taxon>
        <taxon>Emcibacteraceae</taxon>
        <taxon>Paremcibacter</taxon>
    </lineage>
</organism>
<dbReference type="InParanoid" id="A0A2G4YW93"/>
<evidence type="ECO:0000256" key="3">
    <source>
        <dbReference type="ARBA" id="ARBA00022723"/>
    </source>
</evidence>
<feature type="binding site" evidence="8">
    <location>
        <position position="316"/>
    </location>
    <ligand>
        <name>Mg(2+)</name>
        <dbReference type="ChEBI" id="CHEBI:18420"/>
    </ligand>
</feature>
<dbReference type="InterPro" id="IPR017850">
    <property type="entry name" value="Alkaline_phosphatase_core_sf"/>
</dbReference>
<comment type="similarity">
    <text evidence="1 9">Belongs to the alkaline phosphatase family.</text>
</comment>
<evidence type="ECO:0000256" key="9">
    <source>
        <dbReference type="RuleBase" id="RU003946"/>
    </source>
</evidence>
<feature type="signal peptide" evidence="10">
    <location>
        <begin position="1"/>
        <end position="25"/>
    </location>
</feature>
<dbReference type="PROSITE" id="PS51257">
    <property type="entry name" value="PROKAR_LIPOPROTEIN"/>
    <property type="match status" value="1"/>
</dbReference>
<evidence type="ECO:0000256" key="1">
    <source>
        <dbReference type="ARBA" id="ARBA00005984"/>
    </source>
</evidence>
<dbReference type="Pfam" id="PF00245">
    <property type="entry name" value="Alk_phosphatase"/>
    <property type="match status" value="1"/>
</dbReference>
<evidence type="ECO:0000256" key="10">
    <source>
        <dbReference type="SAM" id="SignalP"/>
    </source>
</evidence>
<evidence type="ECO:0000313" key="12">
    <source>
        <dbReference type="Proteomes" id="UP000229730"/>
    </source>
</evidence>
<dbReference type="CDD" id="cd16012">
    <property type="entry name" value="ALP"/>
    <property type="match status" value="1"/>
</dbReference>
<accession>A0A2G4YW93</accession>
<dbReference type="PANTHER" id="PTHR11596">
    <property type="entry name" value="ALKALINE PHOSPHATASE"/>
    <property type="match status" value="1"/>
</dbReference>
<sequence>MKLKLLSSSTLICASLLLVSCFDQTESTPAAAKADRPKNVILFVGDGMGISTVTAIRILDGQLKGGQGEDNVLSWETFPHVALSKTYNTNQQVPDSAGTATAFMTGVKTKAGFINVGPGSRRGECIPAEEHFVLSALEKAEQKGLATGVVTTARLTHATPATTYAHVSERDWETDSDMPDQARKLGCRDIARQLIEFPYGDGPEVALGGGRQNFLPTTLADPEHPEETGKRDDGRDLTAEWTAKYNNAGYVWNEKQFNAIQPATTDHLLGLFERGHMQFSANREQDVGGEPTLSAMTEKALHVLQKKDKGYFLMVEAGRIDHGHHATNAYHALHDGVALNKAVQKAMDMTREEDTLILVTADHSHTLVIAGYPTRGNPILGTIRTNDTQGNPMTEAFKAADGKAITTLGYYVGPNSPHEDGSRDDPAAVDTTAPDYKQQTAVPAPKGHHAGEDVAIYARGPGADQIKGVMEQNKIYNVIENVLKLK</sequence>
<comment type="caution">
    <text evidence="11">The sequence shown here is derived from an EMBL/GenBank/DDBJ whole genome shotgun (WGS) entry which is preliminary data.</text>
</comment>
<comment type="cofactor">
    <cofactor evidence="8">
        <name>Mg(2+)</name>
        <dbReference type="ChEBI" id="CHEBI:18420"/>
    </cofactor>
    <text evidence="8">Binds 1 Mg(2+) ion.</text>
</comment>
<evidence type="ECO:0000256" key="2">
    <source>
        <dbReference type="ARBA" id="ARBA00022553"/>
    </source>
</evidence>
<feature type="binding site" evidence="8">
    <location>
        <position position="363"/>
    </location>
    <ligand>
        <name>Zn(2+)</name>
        <dbReference type="ChEBI" id="CHEBI:29105"/>
        <label>2</label>
    </ligand>
</feature>
<protein>
    <submittedName>
        <fullName evidence="11">Alkaline phosphatase</fullName>
    </submittedName>
</protein>
<dbReference type="FunCoup" id="A0A2G4YW93">
    <property type="interactions" value="308"/>
</dbReference>
<comment type="cofactor">
    <cofactor evidence="8">
        <name>Zn(2+)</name>
        <dbReference type="ChEBI" id="CHEBI:29105"/>
    </cofactor>
    <text evidence="8">Binds 2 Zn(2+) ions.</text>
</comment>
<keyword evidence="12" id="KW-1185">Reference proteome</keyword>
<keyword evidence="5 8" id="KW-0862">Zinc</keyword>
<feature type="binding site" evidence="8">
    <location>
        <position position="449"/>
    </location>
    <ligand>
        <name>Zn(2+)</name>
        <dbReference type="ChEBI" id="CHEBI:29105"/>
        <label>2</label>
    </ligand>
</feature>
<name>A0A2G4YW93_9PROT</name>
<evidence type="ECO:0000256" key="5">
    <source>
        <dbReference type="ARBA" id="ARBA00022833"/>
    </source>
</evidence>
<dbReference type="InterPro" id="IPR018299">
    <property type="entry name" value="Alkaline_phosphatase_AS"/>
</dbReference>
<feature type="binding site" evidence="8">
    <location>
        <position position="325"/>
    </location>
    <ligand>
        <name>Zn(2+)</name>
        <dbReference type="ChEBI" id="CHEBI:29105"/>
        <label>2</label>
    </ligand>
</feature>
<dbReference type="Proteomes" id="UP000229730">
    <property type="component" value="Unassembled WGS sequence"/>
</dbReference>
<gene>
    <name evidence="11" type="ORF">CRD36_01225</name>
</gene>
<keyword evidence="4" id="KW-0378">Hydrolase</keyword>
<dbReference type="SUPFAM" id="SSF53649">
    <property type="entry name" value="Alkaline phosphatase-like"/>
    <property type="match status" value="1"/>
</dbReference>
<keyword evidence="10" id="KW-0732">Signal</keyword>
<feature type="chain" id="PRO_5013552324" evidence="10">
    <location>
        <begin position="26"/>
        <end position="486"/>
    </location>
</feature>
<feature type="binding site" evidence="8">
    <location>
        <position position="362"/>
    </location>
    <ligand>
        <name>Zn(2+)</name>
        <dbReference type="ChEBI" id="CHEBI:29105"/>
        <label>2</label>
    </ligand>
</feature>
<dbReference type="Gene3D" id="3.40.720.10">
    <property type="entry name" value="Alkaline Phosphatase, subunit A"/>
    <property type="match status" value="1"/>
</dbReference>
<keyword evidence="6 8" id="KW-0460">Magnesium</keyword>
<evidence type="ECO:0000313" key="11">
    <source>
        <dbReference type="EMBL" id="PHZ86533.1"/>
    </source>
</evidence>
<reference evidence="11 12" key="1">
    <citation type="submission" date="2017-10" db="EMBL/GenBank/DDBJ databases">
        <title>Frigbacter circumglobatus gen. nov. sp. nov., isolated from sediment cultured in situ.</title>
        <authorList>
            <person name="Zhao Z."/>
        </authorList>
    </citation>
    <scope>NUCLEOTIDE SEQUENCE [LARGE SCALE GENOMIC DNA]</scope>
    <source>
        <strain evidence="11 12">ZYL</strain>
    </source>
</reference>
<dbReference type="PROSITE" id="PS00123">
    <property type="entry name" value="ALKALINE_PHOSPHATASE"/>
    <property type="match status" value="1"/>
</dbReference>
<evidence type="ECO:0000256" key="8">
    <source>
        <dbReference type="PIRSR" id="PIRSR601952-2"/>
    </source>
</evidence>
<dbReference type="AlphaFoldDB" id="A0A2G4YW93"/>
<dbReference type="InterPro" id="IPR001952">
    <property type="entry name" value="Alkaline_phosphatase"/>
</dbReference>
<evidence type="ECO:0000256" key="7">
    <source>
        <dbReference type="PIRSR" id="PIRSR601952-1"/>
    </source>
</evidence>
<feature type="binding site" evidence="8">
    <location>
        <position position="46"/>
    </location>
    <ligand>
        <name>Zn(2+)</name>
        <dbReference type="ChEBI" id="CHEBI:29105"/>
        <label>2</label>
    </ligand>
</feature>
<dbReference type="PANTHER" id="PTHR11596:SF5">
    <property type="entry name" value="ALKALINE PHOSPHATASE"/>
    <property type="match status" value="1"/>
</dbReference>
<feature type="binding site" evidence="8">
    <location>
        <position position="159"/>
    </location>
    <ligand>
        <name>Mg(2+)</name>
        <dbReference type="ChEBI" id="CHEBI:18420"/>
    </ligand>
</feature>
<dbReference type="GO" id="GO:0004035">
    <property type="term" value="F:alkaline phosphatase activity"/>
    <property type="evidence" value="ECO:0007669"/>
    <property type="project" value="TreeGrafter"/>
</dbReference>
<feature type="binding site" evidence="8">
    <location>
        <position position="321"/>
    </location>
    <ligand>
        <name>Zn(2+)</name>
        <dbReference type="ChEBI" id="CHEBI:29105"/>
        <label>2</label>
    </ligand>
</feature>
<keyword evidence="2" id="KW-0597">Phosphoprotein</keyword>
<dbReference type="GO" id="GO:0046872">
    <property type="term" value="F:metal ion binding"/>
    <property type="evidence" value="ECO:0007669"/>
    <property type="project" value="UniProtKB-KW"/>
</dbReference>
<proteinExistence type="inferred from homology"/>
<feature type="binding site" evidence="8">
    <location>
        <position position="157"/>
    </location>
    <ligand>
        <name>Mg(2+)</name>
        <dbReference type="ChEBI" id="CHEBI:18420"/>
    </ligand>
</feature>
<dbReference type="OrthoDB" id="9794455at2"/>